<evidence type="ECO:0008006" key="5">
    <source>
        <dbReference type="Google" id="ProtNLM"/>
    </source>
</evidence>
<evidence type="ECO:0000256" key="1">
    <source>
        <dbReference type="ARBA" id="ARBA00022801"/>
    </source>
</evidence>
<dbReference type="EMBL" id="CP017015">
    <property type="protein sequence ID" value="AOG60846.1"/>
    <property type="molecule type" value="Genomic_DNA"/>
</dbReference>
<protein>
    <recommendedName>
        <fullName evidence="5">Lipolytic enzyme, GDSL family</fullName>
    </recommendedName>
</protein>
<accession>A0A1B3SLN3</accession>
<proteinExistence type="predicted"/>
<dbReference type="InterPro" id="IPR001087">
    <property type="entry name" value="GDSL"/>
</dbReference>
<organism evidence="3 4">
    <name type="scientific">Spiroplasma helicoides</name>
    <dbReference type="NCBI Taxonomy" id="216938"/>
    <lineage>
        <taxon>Bacteria</taxon>
        <taxon>Bacillati</taxon>
        <taxon>Mycoplasmatota</taxon>
        <taxon>Mollicutes</taxon>
        <taxon>Entomoplasmatales</taxon>
        <taxon>Spiroplasmataceae</taxon>
        <taxon>Spiroplasma</taxon>
    </lineage>
</organism>
<dbReference type="InterPro" id="IPR051058">
    <property type="entry name" value="GDSL_Est/Lipase"/>
</dbReference>
<dbReference type="AlphaFoldDB" id="A0A1B3SLN3"/>
<dbReference type="PANTHER" id="PTHR45648">
    <property type="entry name" value="GDSL LIPASE/ACYLHYDROLASE FAMILY PROTEIN (AFU_ORTHOLOGUE AFUA_4G14700)"/>
    <property type="match status" value="1"/>
</dbReference>
<dbReference type="Pfam" id="PF00657">
    <property type="entry name" value="Lipase_GDSL"/>
    <property type="match status" value="1"/>
</dbReference>
<name>A0A1B3SLN3_9MOLU</name>
<dbReference type="GO" id="GO:0016788">
    <property type="term" value="F:hydrolase activity, acting on ester bonds"/>
    <property type="evidence" value="ECO:0007669"/>
    <property type="project" value="InterPro"/>
</dbReference>
<dbReference type="PROSITE" id="PS51257">
    <property type="entry name" value="PROKAR_LIPOPROTEIN"/>
    <property type="match status" value="1"/>
</dbReference>
<dbReference type="RefSeq" id="WP_069117097.1">
    <property type="nucleotide sequence ID" value="NZ_CP017015.1"/>
</dbReference>
<dbReference type="KEGG" id="shj:SHELI_v1c08970"/>
<dbReference type="InterPro" id="IPR036514">
    <property type="entry name" value="SGNH_hydro_sf"/>
</dbReference>
<gene>
    <name evidence="3" type="ORF">SHELI_v1c08970</name>
</gene>
<keyword evidence="2" id="KW-0732">Signal</keyword>
<dbReference type="SUPFAM" id="SSF52266">
    <property type="entry name" value="SGNH hydrolase"/>
    <property type="match status" value="1"/>
</dbReference>
<sequence>MKKLLTFLMSLSVVSSSASSLVACYKPSEVKDESYKEIGKDIDTSKAVDDGIKDNKVSKYTNYYVLGDSLSDVDGVTTYLRDYLSSGSLPLPGLDKIKWNVSFDDYLVKDEKGQLKANNKSYYGFTDASGVRRSTFTNELPAAAVLGQKLGFKDIYGSSFYTKNYINDKLKFGNNYAIGGATAVEAKPADTDLVNKALQKTSIENQAIAMIQQHKIGTNDLVVYCIGPNDLMGMLRQKDDSQWDAYIDDMIEAIKNSLYTVLNRGVKEVLFVTPPTLENVPRYKTAENHDVVKELCAKVETRTKELLDSINKNYPNAVKLYDLHSKINDTLTDAASKGLNVDDGFTNGFGSGVFSYRFDDKDWQAMPDGLKDLVTIIGKINQEKPNEISLRMSVFKKDGKTDEDLKKSFFMDDIHPSNIPHYQFADIFKNFLDESNK</sequence>
<evidence type="ECO:0000256" key="2">
    <source>
        <dbReference type="SAM" id="SignalP"/>
    </source>
</evidence>
<dbReference type="OrthoDB" id="390278at2"/>
<keyword evidence="1" id="KW-0378">Hydrolase</keyword>
<evidence type="ECO:0000313" key="4">
    <source>
        <dbReference type="Proteomes" id="UP000094378"/>
    </source>
</evidence>
<dbReference type="Proteomes" id="UP000094378">
    <property type="component" value="Chromosome"/>
</dbReference>
<evidence type="ECO:0000313" key="3">
    <source>
        <dbReference type="EMBL" id="AOG60846.1"/>
    </source>
</evidence>
<feature type="signal peptide" evidence="2">
    <location>
        <begin position="1"/>
        <end position="18"/>
    </location>
</feature>
<feature type="chain" id="PRO_5008554042" description="Lipolytic enzyme, GDSL family" evidence="2">
    <location>
        <begin position="19"/>
        <end position="437"/>
    </location>
</feature>
<dbReference type="Gene3D" id="3.40.50.1110">
    <property type="entry name" value="SGNH hydrolase"/>
    <property type="match status" value="1"/>
</dbReference>
<reference evidence="3 4" key="1">
    <citation type="submission" date="2016-08" db="EMBL/GenBank/DDBJ databases">
        <title>Complete genome sequence of Spiroplasma helicoides TABS-2 (DSM 22551).</title>
        <authorList>
            <person name="Shen W.-Y."/>
            <person name="Lo W.-S."/>
            <person name="Lai Y.-C."/>
            <person name="Kuo C.-H."/>
        </authorList>
    </citation>
    <scope>NUCLEOTIDE SEQUENCE [LARGE SCALE GENOMIC DNA]</scope>
    <source>
        <strain evidence="3 4">TABS-2</strain>
    </source>
</reference>
<keyword evidence="4" id="KW-1185">Reference proteome</keyword>
<dbReference type="PANTHER" id="PTHR45648:SF5">
    <property type="entry name" value="OS04G0577300 PROTEIN"/>
    <property type="match status" value="1"/>
</dbReference>